<dbReference type="SUPFAM" id="SSF56935">
    <property type="entry name" value="Porins"/>
    <property type="match status" value="1"/>
</dbReference>
<feature type="region of interest" description="Disordered" evidence="1">
    <location>
        <begin position="82"/>
        <end position="103"/>
    </location>
</feature>
<accession>A0A0D8ZQJ8</accession>
<dbReference type="OrthoDB" id="572800at2"/>
<proteinExistence type="predicted"/>
<dbReference type="STRING" id="1618023.UH38_16015"/>
<evidence type="ECO:0000313" key="2">
    <source>
        <dbReference type="EMBL" id="KJH70744.1"/>
    </source>
</evidence>
<sequence>MLKIFLANLSLFGHDVSTLKLLGWGIGNLCIWLLFTADLQAATQLPETGFSREFINKDTTNRASSSTLLRRQPLLIAAPENFNPSLKIAPPPPPKPPEAPKPPALIETTKPTVVWDSLQVDFRNNLDNVDQSNQFIEPTAQFRLQNGNKIIFKTGFNSFDQPGVESITNIPFQVGWEGKINQLTVQTALGVDLFDRLPTAINLDARVEAPIGINVDPTGKLRSGLVVSANLEQGPYKHNARTLDNQITAWRFGPDLYWQIDSNTSLFASFRLGKYNDRNDERQLFSRLERKLGQFSVAANLFNWSYDRNLESTSGYFSPPDFLVYNAELAWEGDVFEFLSCRLSATLGRQRLQGKIDRANDYQARCTAKISPNVEADLGYAFSNVKNNTGAENYNGRTLTGQLRFKF</sequence>
<gene>
    <name evidence="2" type="ORF">UH38_16015</name>
</gene>
<evidence type="ECO:0000256" key="1">
    <source>
        <dbReference type="SAM" id="MobiDB-lite"/>
    </source>
</evidence>
<dbReference type="Proteomes" id="UP000032452">
    <property type="component" value="Unassembled WGS sequence"/>
</dbReference>
<dbReference type="PATRIC" id="fig|1618023.3.peg.238"/>
<dbReference type="RefSeq" id="WP_045055688.1">
    <property type="nucleotide sequence ID" value="NZ_CAWMDP010000005.1"/>
</dbReference>
<dbReference type="EMBL" id="JYON01000018">
    <property type="protein sequence ID" value="KJH70744.1"/>
    <property type="molecule type" value="Genomic_DNA"/>
</dbReference>
<protein>
    <recommendedName>
        <fullName evidence="4">Cellulose synthase operon C C-terminal domain-containing protein</fullName>
    </recommendedName>
</protein>
<evidence type="ECO:0000313" key="3">
    <source>
        <dbReference type="Proteomes" id="UP000032452"/>
    </source>
</evidence>
<name>A0A0D8ZQJ8_9CYAN</name>
<evidence type="ECO:0008006" key="4">
    <source>
        <dbReference type="Google" id="ProtNLM"/>
    </source>
</evidence>
<keyword evidence="3" id="KW-1185">Reference proteome</keyword>
<comment type="caution">
    <text evidence="2">The sequence shown here is derived from an EMBL/GenBank/DDBJ whole genome shotgun (WGS) entry which is preliminary data.</text>
</comment>
<reference evidence="2 3" key="1">
    <citation type="submission" date="2015-02" db="EMBL/GenBank/DDBJ databases">
        <title>Draft genome of a novel marine cyanobacterium (Chroococcales) isolated from South Atlantic Ocean.</title>
        <authorList>
            <person name="Rigonato J."/>
            <person name="Alvarenga D.O."/>
            <person name="Branco L.H."/>
            <person name="Varani A.M."/>
            <person name="Brandini F.P."/>
            <person name="Fiore M.F."/>
        </authorList>
    </citation>
    <scope>NUCLEOTIDE SEQUENCE [LARGE SCALE GENOMIC DNA]</scope>
    <source>
        <strain evidence="2 3">CENA595</strain>
    </source>
</reference>
<organism evidence="2 3">
    <name type="scientific">Aliterella atlantica CENA595</name>
    <dbReference type="NCBI Taxonomy" id="1618023"/>
    <lineage>
        <taxon>Bacteria</taxon>
        <taxon>Bacillati</taxon>
        <taxon>Cyanobacteriota</taxon>
        <taxon>Cyanophyceae</taxon>
        <taxon>Chroococcidiopsidales</taxon>
        <taxon>Aliterellaceae</taxon>
        <taxon>Aliterella</taxon>
    </lineage>
</organism>
<feature type="compositionally biased region" description="Pro residues" evidence="1">
    <location>
        <begin position="89"/>
        <end position="103"/>
    </location>
</feature>
<dbReference type="AlphaFoldDB" id="A0A0D8ZQJ8"/>